<sequence>MSLLRSATMKAEKESFWACTRTCIRKNNLLEPSNRGKTPFFGACFVEDAILPRQQVTYVETVLECPESDLSDNQALNQEQEEKVAGSIVKLYCVSLELQAIVEDLVSCRRQQMDVEDGAELPEGASVVTIPDALALLLGTTTREMVPPEASQHIVCAFRDPSSMAVVCDAKLAELFGRNMVTVLEVKNLLPRHRLFQTSLCGTLLLSK</sequence>
<comment type="caution">
    <text evidence="1">The sequence shown here is derived from an EMBL/GenBank/DDBJ whole genome shotgun (WGS) entry which is preliminary data.</text>
</comment>
<dbReference type="AlphaFoldDB" id="A0A9Q1K700"/>
<evidence type="ECO:0000313" key="1">
    <source>
        <dbReference type="EMBL" id="KAJ8437589.1"/>
    </source>
</evidence>
<name>A0A9Q1K700_9CARY</name>
<reference evidence="1" key="1">
    <citation type="submission" date="2022-04" db="EMBL/GenBank/DDBJ databases">
        <title>Carnegiea gigantea Genome sequencing and assembly v2.</title>
        <authorList>
            <person name="Copetti D."/>
            <person name="Sanderson M.J."/>
            <person name="Burquez A."/>
            <person name="Wojciechowski M.F."/>
        </authorList>
    </citation>
    <scope>NUCLEOTIDE SEQUENCE</scope>
    <source>
        <strain evidence="1">SGP5-SGP5p</strain>
        <tissue evidence="1">Aerial part</tissue>
    </source>
</reference>
<evidence type="ECO:0000313" key="2">
    <source>
        <dbReference type="Proteomes" id="UP001153076"/>
    </source>
</evidence>
<protein>
    <submittedName>
        <fullName evidence="1">Uncharacterized protein</fullName>
    </submittedName>
</protein>
<proteinExistence type="predicted"/>
<accession>A0A9Q1K700</accession>
<dbReference type="Proteomes" id="UP001153076">
    <property type="component" value="Unassembled WGS sequence"/>
</dbReference>
<organism evidence="1 2">
    <name type="scientific">Carnegiea gigantea</name>
    <dbReference type="NCBI Taxonomy" id="171969"/>
    <lineage>
        <taxon>Eukaryota</taxon>
        <taxon>Viridiplantae</taxon>
        <taxon>Streptophyta</taxon>
        <taxon>Embryophyta</taxon>
        <taxon>Tracheophyta</taxon>
        <taxon>Spermatophyta</taxon>
        <taxon>Magnoliopsida</taxon>
        <taxon>eudicotyledons</taxon>
        <taxon>Gunneridae</taxon>
        <taxon>Pentapetalae</taxon>
        <taxon>Caryophyllales</taxon>
        <taxon>Cactineae</taxon>
        <taxon>Cactaceae</taxon>
        <taxon>Cactoideae</taxon>
        <taxon>Echinocereeae</taxon>
        <taxon>Carnegiea</taxon>
    </lineage>
</organism>
<keyword evidence="2" id="KW-1185">Reference proteome</keyword>
<gene>
    <name evidence="1" type="ORF">Cgig2_005340</name>
</gene>
<dbReference type="EMBL" id="JAKOGI010000291">
    <property type="protein sequence ID" value="KAJ8437589.1"/>
    <property type="molecule type" value="Genomic_DNA"/>
</dbReference>